<protein>
    <submittedName>
        <fullName evidence="2">Cytokinin receptor CRE1b</fullName>
    </submittedName>
</protein>
<organism evidence="2 3">
    <name type="scientific">Corchorus olitorius</name>
    <dbReference type="NCBI Taxonomy" id="93759"/>
    <lineage>
        <taxon>Eukaryota</taxon>
        <taxon>Viridiplantae</taxon>
        <taxon>Streptophyta</taxon>
        <taxon>Embryophyta</taxon>
        <taxon>Tracheophyta</taxon>
        <taxon>Spermatophyta</taxon>
        <taxon>Magnoliopsida</taxon>
        <taxon>eudicotyledons</taxon>
        <taxon>Gunneridae</taxon>
        <taxon>Pentapetalae</taxon>
        <taxon>rosids</taxon>
        <taxon>malvids</taxon>
        <taxon>Malvales</taxon>
        <taxon>Malvaceae</taxon>
        <taxon>Grewioideae</taxon>
        <taxon>Apeibeae</taxon>
        <taxon>Corchorus</taxon>
    </lineage>
</organism>
<dbReference type="EMBL" id="AWUE01019803">
    <property type="protein sequence ID" value="OMO71433.1"/>
    <property type="molecule type" value="Genomic_DNA"/>
</dbReference>
<sequence>MEVLTQKRPRSEDTGCEHTRRANGNGANLHVSSQFSGQLSKMQKQWTVESFDRRSRFWVSARLDLGEPSKIREELTTVPCSGDSGEHFGGISAPTVTGNFSDAAAIRLRRFRWRATAQGLGLGKFIKSGF</sequence>
<proteinExistence type="predicted"/>
<reference evidence="3" key="1">
    <citation type="submission" date="2013-09" db="EMBL/GenBank/DDBJ databases">
        <title>Corchorus olitorius genome sequencing.</title>
        <authorList>
            <person name="Alam M."/>
            <person name="Haque M.S."/>
            <person name="Islam M.S."/>
            <person name="Emdad E.M."/>
            <person name="Islam M.M."/>
            <person name="Ahmed B."/>
            <person name="Halim A."/>
            <person name="Hossen Q.M.M."/>
            <person name="Hossain M.Z."/>
            <person name="Ahmed R."/>
            <person name="Khan M.M."/>
            <person name="Islam R."/>
            <person name="Rashid M.M."/>
            <person name="Khan S.A."/>
            <person name="Rahman M.S."/>
            <person name="Alam M."/>
            <person name="Yahiya A.S."/>
            <person name="Khan M.S."/>
            <person name="Azam M.S."/>
            <person name="Haque T."/>
            <person name="Lashkar M.Z.H."/>
            <person name="Akhand A.I."/>
            <person name="Morshed G."/>
            <person name="Roy S."/>
            <person name="Uddin K.S."/>
            <person name="Rabeya T."/>
            <person name="Hossain A.S."/>
            <person name="Chowdhury A."/>
            <person name="Snigdha A.R."/>
            <person name="Mortoza M.S."/>
            <person name="Matin S.A."/>
            <person name="Hoque S.M.E."/>
            <person name="Islam M.K."/>
            <person name="Roy D.K."/>
            <person name="Haider R."/>
            <person name="Moosa M.M."/>
            <person name="Elias S.M."/>
            <person name="Hasan A.M."/>
            <person name="Jahan S."/>
            <person name="Shafiuddin M."/>
            <person name="Mahmood N."/>
            <person name="Shommy N.S."/>
        </authorList>
    </citation>
    <scope>NUCLEOTIDE SEQUENCE [LARGE SCALE GENOMIC DNA]</scope>
    <source>
        <strain evidence="3">cv. O-4</strain>
    </source>
</reference>
<feature type="compositionally biased region" description="Basic and acidic residues" evidence="1">
    <location>
        <begin position="9"/>
        <end position="20"/>
    </location>
</feature>
<gene>
    <name evidence="2" type="ORF">COLO4_28258</name>
</gene>
<dbReference type="Proteomes" id="UP000187203">
    <property type="component" value="Unassembled WGS sequence"/>
</dbReference>
<evidence type="ECO:0000313" key="2">
    <source>
        <dbReference type="EMBL" id="OMO71433.1"/>
    </source>
</evidence>
<evidence type="ECO:0000256" key="1">
    <source>
        <dbReference type="SAM" id="MobiDB-lite"/>
    </source>
</evidence>
<evidence type="ECO:0000313" key="3">
    <source>
        <dbReference type="Proteomes" id="UP000187203"/>
    </source>
</evidence>
<accession>A0A1R3HMB4</accession>
<name>A0A1R3HMB4_9ROSI</name>
<dbReference type="AlphaFoldDB" id="A0A1R3HMB4"/>
<feature type="region of interest" description="Disordered" evidence="1">
    <location>
        <begin position="1"/>
        <end position="34"/>
    </location>
</feature>
<keyword evidence="3" id="KW-1185">Reference proteome</keyword>
<comment type="caution">
    <text evidence="2">The sequence shown here is derived from an EMBL/GenBank/DDBJ whole genome shotgun (WGS) entry which is preliminary data.</text>
</comment>
<keyword evidence="2" id="KW-0675">Receptor</keyword>